<protein>
    <recommendedName>
        <fullName evidence="10">RecC C-terminal domain-containing protein</fullName>
    </recommendedName>
</protein>
<keyword evidence="1" id="KW-0540">Nuclease</keyword>
<dbReference type="AlphaFoldDB" id="A0A4D6YJV3"/>
<dbReference type="PIRSF" id="PIRSF000980">
    <property type="entry name" value="RecC"/>
    <property type="match status" value="1"/>
</dbReference>
<evidence type="ECO:0000256" key="3">
    <source>
        <dbReference type="ARBA" id="ARBA00022763"/>
    </source>
</evidence>
<keyword evidence="6" id="KW-0269">Exonuclease</keyword>
<keyword evidence="5" id="KW-0347">Helicase</keyword>
<evidence type="ECO:0000313" key="11">
    <source>
        <dbReference type="EMBL" id="QCI26871.1"/>
    </source>
</evidence>
<reference evidence="11 12" key="2">
    <citation type="submission" date="2019-05" db="EMBL/GenBank/DDBJ databases">
        <title>Genome evolution of the obligate endosymbiont Buchnera aphidicola.</title>
        <authorList>
            <person name="Moran N.A."/>
        </authorList>
    </citation>
    <scope>NUCLEOTIDE SEQUENCE [LARGE SCALE GENOMIC DNA]</scope>
    <source>
        <strain evidence="11 12">Tca</strain>
    </source>
</reference>
<dbReference type="Gene3D" id="1.10.10.990">
    <property type="match status" value="1"/>
</dbReference>
<evidence type="ECO:0000313" key="12">
    <source>
        <dbReference type="Proteomes" id="UP000298782"/>
    </source>
</evidence>
<evidence type="ECO:0000256" key="1">
    <source>
        <dbReference type="ARBA" id="ARBA00022722"/>
    </source>
</evidence>
<evidence type="ECO:0000259" key="10">
    <source>
        <dbReference type="Pfam" id="PF17946"/>
    </source>
</evidence>
<keyword evidence="7" id="KW-0067">ATP-binding</keyword>
<dbReference type="GO" id="GO:0004386">
    <property type="term" value="F:helicase activity"/>
    <property type="evidence" value="ECO:0007669"/>
    <property type="project" value="UniProtKB-KW"/>
</dbReference>
<dbReference type="InterPro" id="IPR006697">
    <property type="entry name" value="RecC"/>
</dbReference>
<dbReference type="Gene3D" id="1.10.486.10">
    <property type="entry name" value="PCRA, domain 4"/>
    <property type="match status" value="1"/>
</dbReference>
<dbReference type="GO" id="GO:0005524">
    <property type="term" value="F:ATP binding"/>
    <property type="evidence" value="ECO:0007669"/>
    <property type="project" value="UniProtKB-KW"/>
</dbReference>
<evidence type="ECO:0000256" key="8">
    <source>
        <dbReference type="ARBA" id="ARBA00023125"/>
    </source>
</evidence>
<dbReference type="Gene3D" id="1.10.10.160">
    <property type="match status" value="1"/>
</dbReference>
<dbReference type="GO" id="GO:0009338">
    <property type="term" value="C:exodeoxyribonuclease V complex"/>
    <property type="evidence" value="ECO:0007669"/>
    <property type="project" value="InterPro"/>
</dbReference>
<evidence type="ECO:0000256" key="4">
    <source>
        <dbReference type="ARBA" id="ARBA00022801"/>
    </source>
</evidence>
<keyword evidence="3" id="KW-0227">DNA damage</keyword>
<dbReference type="Pfam" id="PF04257">
    <property type="entry name" value="Exonuc_V_gamma"/>
    <property type="match status" value="1"/>
</dbReference>
<keyword evidence="9" id="KW-0234">DNA repair</keyword>
<dbReference type="InterPro" id="IPR013986">
    <property type="entry name" value="DExx_box_DNA_helicase_dom_sf"/>
</dbReference>
<dbReference type="Gene3D" id="3.40.50.10930">
    <property type="match status" value="1"/>
</dbReference>
<dbReference type="InterPro" id="IPR011335">
    <property type="entry name" value="Restrct_endonuc-II-like"/>
</dbReference>
<dbReference type="SUPFAM" id="SSF52540">
    <property type="entry name" value="P-loop containing nucleoside triphosphate hydrolases"/>
    <property type="match status" value="2"/>
</dbReference>
<dbReference type="PANTHER" id="PTHR30591:SF1">
    <property type="entry name" value="RECBCD ENZYME SUBUNIT RECC"/>
    <property type="match status" value="1"/>
</dbReference>
<dbReference type="CDD" id="cd22353">
    <property type="entry name" value="RecC_C-like"/>
    <property type="match status" value="1"/>
</dbReference>
<proteinExistence type="predicted"/>
<evidence type="ECO:0000256" key="2">
    <source>
        <dbReference type="ARBA" id="ARBA00022741"/>
    </source>
</evidence>
<sequence>MNNTPFIPEFFLIYQHPTLSKWLKINLAKNNNICANNSIEDFEYFFLKIFKITLPEVYYKIIKSSSTFFWNILNIPNNQLFTEIFNKNNSELKKYQIAKKLSNIFKKNLMQCNNWKKFWKINCHNIYEKKILIWKKSIWNIVTKKIKKKNVFTILKKKIKILHIKKMLFIPNRIFIYNSHTLPIFYWKILKIFSSYCQIFVFNINNNNNYFYNLNDNKNIFPMKEQHNFHKHKFLKIKNNKNLFYSYQNNISIYYKKKCYIHQYTENNVLNFLKNYISLKNVSHIIKKHKKFCLLKDDKSIDIQVCSNIQQEIEILVKTIINQINNNKNISPKNILILAPNIEIYIPYIHSIFQSFPKSDTLPFTIFKKNQYYNNNVIQFFETILCLYKQRFEVDKIFDLLRFPFIHQNFALKKEELHIAYTCLNQANIKWGINNAHLKHLNMSSCDIENTWEYGIKRILLGTSMYIEDGIWNDILPINTFNNVNINKIISIVMSFIILLDTWRKKFRSKKLLKNWKKIGFLIVQNFFDVNNKKIIDTLNFIKKKWMDIISEGIENKYLKKISIKILIEEFKNFFKKNNCFNLFLESIIFSDFDCFENIPFKIIGILGLNKNFPKTIMKNNLDLTHIDSYPLNNQLFSKEICIFLNIILSTHKKLYLSYVDNNIQKNNIINSSIFIKKIINYLLITIKIKQKNDHNIFFKKNKIITYLCTFNYHTKFLIIHPKTKKLLKSIEKISKKITKISKKNNNFVTKNKNINTKILINFWKDPIKFHYINKMKINISSYNNIETISSEPFLINNLYQYKIKKKIFNYLILKKNTQELFLYYKKSGILPQGQLGQILFKEQLKITQILFQNFFNINTKLIKKEYDFKIHQFKIYGTYTIGTKVGIFQWKPSIIRMSDQISLWIHHLIYCYLGGKNNSFILGIQNTFCGFYKIKKVQAQKYLINYIQGYHDGMEKPIYFTQSGCIWILSCYDKKEKKIIKKNIYLGYKKFIQKWNGNIFSKGEKNFFYIKKIINKLNITKEKKIYTETKKWLLPILKYKIWKNPFN</sequence>
<dbReference type="GO" id="GO:0003677">
    <property type="term" value="F:DNA binding"/>
    <property type="evidence" value="ECO:0007669"/>
    <property type="project" value="UniProtKB-KW"/>
</dbReference>
<dbReference type="GO" id="GO:0006281">
    <property type="term" value="P:DNA repair"/>
    <property type="evidence" value="ECO:0007669"/>
    <property type="project" value="UniProtKB-KW"/>
</dbReference>
<name>A0A4D6YJV3_9GAMM</name>
<dbReference type="PANTHER" id="PTHR30591">
    <property type="entry name" value="RECBCD ENZYME SUBUNIT RECC"/>
    <property type="match status" value="1"/>
</dbReference>
<organism evidence="11 12">
    <name type="scientific">Buchnera aphidicola</name>
    <name type="common">Thelaxes californica</name>
    <dbReference type="NCBI Taxonomy" id="1315998"/>
    <lineage>
        <taxon>Bacteria</taxon>
        <taxon>Pseudomonadati</taxon>
        <taxon>Pseudomonadota</taxon>
        <taxon>Gammaproteobacteria</taxon>
        <taxon>Enterobacterales</taxon>
        <taxon>Erwiniaceae</taxon>
        <taxon>Buchnera</taxon>
    </lineage>
</organism>
<keyword evidence="2" id="KW-0547">Nucleotide-binding</keyword>
<dbReference type="InterPro" id="IPR027417">
    <property type="entry name" value="P-loop_NTPase"/>
</dbReference>
<evidence type="ECO:0000256" key="5">
    <source>
        <dbReference type="ARBA" id="ARBA00022806"/>
    </source>
</evidence>
<keyword evidence="4" id="KW-0378">Hydrolase</keyword>
<evidence type="ECO:0000256" key="7">
    <source>
        <dbReference type="ARBA" id="ARBA00022840"/>
    </source>
</evidence>
<gene>
    <name evidence="11" type="ORF">D9V80_01765</name>
</gene>
<evidence type="ECO:0000256" key="9">
    <source>
        <dbReference type="ARBA" id="ARBA00023204"/>
    </source>
</evidence>
<dbReference type="GO" id="GO:0008854">
    <property type="term" value="F:exodeoxyribonuclease V activity"/>
    <property type="evidence" value="ECO:0007669"/>
    <property type="project" value="InterPro"/>
</dbReference>
<keyword evidence="8" id="KW-0238">DNA-binding</keyword>
<dbReference type="SUPFAM" id="SSF52980">
    <property type="entry name" value="Restriction endonuclease-like"/>
    <property type="match status" value="1"/>
</dbReference>
<keyword evidence="12" id="KW-1185">Reference proteome</keyword>
<dbReference type="GO" id="GO:0006310">
    <property type="term" value="P:DNA recombination"/>
    <property type="evidence" value="ECO:0007669"/>
    <property type="project" value="TreeGrafter"/>
</dbReference>
<dbReference type="EMBL" id="CP034852">
    <property type="protein sequence ID" value="QCI26871.1"/>
    <property type="molecule type" value="Genomic_DNA"/>
</dbReference>
<dbReference type="OrthoDB" id="9762834at2"/>
<feature type="domain" description="RecC C-terminal" evidence="10">
    <location>
        <begin position="753"/>
        <end position="969"/>
    </location>
</feature>
<dbReference type="Gene3D" id="3.40.50.300">
    <property type="entry name" value="P-loop containing nucleotide triphosphate hydrolases"/>
    <property type="match status" value="1"/>
</dbReference>
<evidence type="ECO:0000256" key="6">
    <source>
        <dbReference type="ARBA" id="ARBA00022839"/>
    </source>
</evidence>
<dbReference type="InterPro" id="IPR041500">
    <property type="entry name" value="RecC_C"/>
</dbReference>
<reference evidence="11 12" key="1">
    <citation type="submission" date="2018-12" db="EMBL/GenBank/DDBJ databases">
        <authorList>
            <person name="Chong R.A."/>
        </authorList>
    </citation>
    <scope>NUCLEOTIDE SEQUENCE [LARGE SCALE GENOMIC DNA]</scope>
    <source>
        <strain evidence="11 12">Tca</strain>
    </source>
</reference>
<dbReference type="Pfam" id="PF17946">
    <property type="entry name" value="RecC_C"/>
    <property type="match status" value="1"/>
</dbReference>
<accession>A0A4D6YJV3</accession>
<dbReference type="Proteomes" id="UP000298782">
    <property type="component" value="Chromosome"/>
</dbReference>